<feature type="region of interest" description="Disordered" evidence="8">
    <location>
        <begin position="368"/>
        <end position="400"/>
    </location>
</feature>
<comment type="subcellular location">
    <subcellularLocation>
        <location evidence="2">Endosome membrane</location>
        <topology evidence="2">Peripheral membrane protein</topology>
    </subcellularLocation>
    <subcellularLocation>
        <location evidence="1">Golgi apparatus</location>
        <location evidence="1">trans-Golgi network membrane</location>
        <topology evidence="1">Peripheral membrane protein</topology>
    </subcellularLocation>
</comment>
<protein>
    <recommendedName>
        <fullName evidence="4">Vacuolar protein sorting-associated protein 53 homolog</fullName>
    </recommendedName>
</protein>
<dbReference type="GO" id="GO:0010008">
    <property type="term" value="C:endosome membrane"/>
    <property type="evidence" value="ECO:0007669"/>
    <property type="project" value="UniProtKB-SubCell"/>
</dbReference>
<sequence>MESNDSLDDKDSGPEVQINLPNSVISRIEELMGGTEQFDSDEFDAVAYINRVFPTEQSLSGVESAAARCEFRLSGVEQDIRRLVRAQAEQRAAGQAALLEAQRCIAELALQVADINKKAERSESMVREITLEIKQLDCAKWNLTGAITALNHLHMLVGGVGALRQMTAARQYKELALPMQAIMEVLQHFESYREIRELSTLRDQVYEIRSQLATQILADFKETFTAGSKSTVSHKTLSEACAVVDILDPKVKRELLQWFIGMQLQEYQHLFSAEQECAWLPHVERRYAWLKRHLLTFEDTLGNMFPMSWKLSERIARQFCQITRGELSSMMAARRSELDVKLLLYAIQKTYNFELLLHKRFTGTDLGSENMDPSALDKQDGFESEGKENESTNEIVDTKVGGDEGGDESAWVRSIGACFEPHLSLYIHSLDANLRSFMDRFVQDAKSVDAGAGIGSGAGAVMASCGDLFLFYKKCLVQCARLTTGEPMLELAGVFQKYLREYASSVLAAALPRNGGGSGSGSGVAVPTLVSNLHTLLKDDTANARYTKQEICKITSVITTSEYCLETTVHLEQKLKEKVAKNLSNKIDLTPEQDLFHKMINNCIQMLVQDLELACEPALQAMTKISWLSFDNVGDQSSYVTQIIMHLKNTVPYLRDNLASSRKYFTQFCIRFANSFIPKFIQNIYKCKPISTVGSEQLLLDTHMLKTALLELPSIGSEVKRPAPAMYTKVVIKLMTKAEMILKLVMAPIDGSMEGFVAQFVQLLPESTITEFHKVLDMKGAKLSKTQQASLDALFKETTKSVHSEESKSSQYSWNNLSTRGFFDNFTKDSTTGK</sequence>
<dbReference type="PANTHER" id="PTHR12820">
    <property type="entry name" value="VACUOLAR SORTING PROTEIN 53"/>
    <property type="match status" value="1"/>
</dbReference>
<evidence type="ECO:0000256" key="1">
    <source>
        <dbReference type="ARBA" id="ARBA00004150"/>
    </source>
</evidence>
<dbReference type="Pfam" id="PF16854">
    <property type="entry name" value="VPS53_C"/>
    <property type="match status" value="1"/>
</dbReference>
<keyword evidence="5" id="KW-0967">Endosome</keyword>
<gene>
    <name evidence="11" type="ORF">DIATSA_LOCUS11686</name>
</gene>
<dbReference type="EMBL" id="OU893337">
    <property type="protein sequence ID" value="CAG9794296.1"/>
    <property type="molecule type" value="Genomic_DNA"/>
</dbReference>
<feature type="domain" description="Vps53 C-terminal" evidence="10">
    <location>
        <begin position="696"/>
        <end position="780"/>
    </location>
</feature>
<dbReference type="InterPro" id="IPR038260">
    <property type="entry name" value="Vps53_C_sf"/>
</dbReference>
<evidence type="ECO:0000313" key="11">
    <source>
        <dbReference type="EMBL" id="CAG9794296.1"/>
    </source>
</evidence>
<evidence type="ECO:0000313" key="12">
    <source>
        <dbReference type="Proteomes" id="UP001153714"/>
    </source>
</evidence>
<dbReference type="AlphaFoldDB" id="A0A9N9RD07"/>
<keyword evidence="6" id="KW-0333">Golgi apparatus</keyword>
<dbReference type="OrthoDB" id="10261632at2759"/>
<dbReference type="GO" id="GO:0005829">
    <property type="term" value="C:cytosol"/>
    <property type="evidence" value="ECO:0007669"/>
    <property type="project" value="GOC"/>
</dbReference>
<evidence type="ECO:0000256" key="4">
    <source>
        <dbReference type="ARBA" id="ARBA00014103"/>
    </source>
</evidence>
<dbReference type="InterPro" id="IPR031745">
    <property type="entry name" value="Vps53_C"/>
</dbReference>
<feature type="domain" description="Vps53 N-terminal" evidence="9">
    <location>
        <begin position="42"/>
        <end position="445"/>
    </location>
</feature>
<accession>A0A9N9RD07</accession>
<evidence type="ECO:0000256" key="8">
    <source>
        <dbReference type="SAM" id="MobiDB-lite"/>
    </source>
</evidence>
<dbReference type="InterPro" id="IPR007234">
    <property type="entry name" value="Vps53_N"/>
</dbReference>
<evidence type="ECO:0000256" key="2">
    <source>
        <dbReference type="ARBA" id="ARBA00004481"/>
    </source>
</evidence>
<dbReference type="Gene3D" id="1.10.357.110">
    <property type="entry name" value="Vacuolar protein sorting-associated protein 53, C-terminus"/>
    <property type="match status" value="1"/>
</dbReference>
<dbReference type="Pfam" id="PF04100">
    <property type="entry name" value="Vps53_N"/>
    <property type="match status" value="1"/>
</dbReference>
<name>A0A9N9RD07_9NEOP</name>
<keyword evidence="12" id="KW-1185">Reference proteome</keyword>
<evidence type="ECO:0000256" key="5">
    <source>
        <dbReference type="ARBA" id="ARBA00022753"/>
    </source>
</evidence>
<feature type="compositionally biased region" description="Basic and acidic residues" evidence="8">
    <location>
        <begin position="375"/>
        <end position="400"/>
    </location>
</feature>
<evidence type="ECO:0000256" key="3">
    <source>
        <dbReference type="ARBA" id="ARBA00008628"/>
    </source>
</evidence>
<proteinExistence type="inferred from homology"/>
<reference evidence="11" key="2">
    <citation type="submission" date="2022-10" db="EMBL/GenBank/DDBJ databases">
        <authorList>
            <consortium name="ENA_rothamsted_submissions"/>
            <consortium name="culmorum"/>
            <person name="King R."/>
        </authorList>
    </citation>
    <scope>NUCLEOTIDE SEQUENCE</scope>
</reference>
<dbReference type="GO" id="GO:0042147">
    <property type="term" value="P:retrograde transport, endosome to Golgi"/>
    <property type="evidence" value="ECO:0007669"/>
    <property type="project" value="InterPro"/>
</dbReference>
<evidence type="ECO:0000256" key="6">
    <source>
        <dbReference type="ARBA" id="ARBA00023034"/>
    </source>
</evidence>
<organism evidence="11 12">
    <name type="scientific">Diatraea saccharalis</name>
    <name type="common">sugarcane borer</name>
    <dbReference type="NCBI Taxonomy" id="40085"/>
    <lineage>
        <taxon>Eukaryota</taxon>
        <taxon>Metazoa</taxon>
        <taxon>Ecdysozoa</taxon>
        <taxon>Arthropoda</taxon>
        <taxon>Hexapoda</taxon>
        <taxon>Insecta</taxon>
        <taxon>Pterygota</taxon>
        <taxon>Neoptera</taxon>
        <taxon>Endopterygota</taxon>
        <taxon>Lepidoptera</taxon>
        <taxon>Glossata</taxon>
        <taxon>Ditrysia</taxon>
        <taxon>Pyraloidea</taxon>
        <taxon>Crambidae</taxon>
        <taxon>Crambinae</taxon>
        <taxon>Diatraea</taxon>
    </lineage>
</organism>
<comment type="similarity">
    <text evidence="3">Belongs to the VPS53 family.</text>
</comment>
<evidence type="ECO:0000259" key="9">
    <source>
        <dbReference type="Pfam" id="PF04100"/>
    </source>
</evidence>
<evidence type="ECO:0000259" key="10">
    <source>
        <dbReference type="Pfam" id="PF16854"/>
    </source>
</evidence>
<evidence type="ECO:0000256" key="7">
    <source>
        <dbReference type="ARBA" id="ARBA00023136"/>
    </source>
</evidence>
<dbReference type="PANTHER" id="PTHR12820:SF0">
    <property type="entry name" value="VACUOLAR PROTEIN SORTING-ASSOCIATED PROTEIN 53 HOMOLOG"/>
    <property type="match status" value="1"/>
</dbReference>
<dbReference type="Proteomes" id="UP001153714">
    <property type="component" value="Chromosome 6"/>
</dbReference>
<dbReference type="InterPro" id="IPR039766">
    <property type="entry name" value="Vps53"/>
</dbReference>
<keyword evidence="7" id="KW-0472">Membrane</keyword>
<dbReference type="GO" id="GO:0000938">
    <property type="term" value="C:GARP complex"/>
    <property type="evidence" value="ECO:0007669"/>
    <property type="project" value="InterPro"/>
</dbReference>
<reference evidence="11" key="1">
    <citation type="submission" date="2021-12" db="EMBL/GenBank/DDBJ databases">
        <authorList>
            <person name="King R."/>
        </authorList>
    </citation>
    <scope>NUCLEOTIDE SEQUENCE</scope>
</reference>